<dbReference type="OrthoDB" id="10249433at2759"/>
<evidence type="ECO:0000259" key="2">
    <source>
        <dbReference type="Pfam" id="PF00561"/>
    </source>
</evidence>
<dbReference type="FunCoup" id="A0A6L2Q004">
    <property type="interactions" value="620"/>
</dbReference>
<feature type="transmembrane region" description="Helical" evidence="1">
    <location>
        <begin position="7"/>
        <end position="25"/>
    </location>
</feature>
<dbReference type="EMBL" id="BLKM01012312">
    <property type="protein sequence ID" value="GFG36128.1"/>
    <property type="molecule type" value="Genomic_DNA"/>
</dbReference>
<name>A0A6L2Q004_COPFO</name>
<evidence type="ECO:0000256" key="1">
    <source>
        <dbReference type="SAM" id="Phobius"/>
    </source>
</evidence>
<feature type="domain" description="AB hydrolase-1" evidence="2">
    <location>
        <begin position="276"/>
        <end position="385"/>
    </location>
</feature>
<dbReference type="InterPro" id="IPR000073">
    <property type="entry name" value="AB_hydrolase_1"/>
</dbReference>
<dbReference type="PANTHER" id="PTHR12277:SF194">
    <property type="entry name" value="FI04476P"/>
    <property type="match status" value="1"/>
</dbReference>
<dbReference type="Gene3D" id="3.40.50.1820">
    <property type="entry name" value="alpha/beta hydrolase"/>
    <property type="match status" value="1"/>
</dbReference>
<keyword evidence="1" id="KW-0472">Membrane</keyword>
<evidence type="ECO:0000313" key="3">
    <source>
        <dbReference type="EMBL" id="GFG36128.1"/>
    </source>
</evidence>
<accession>A0A6L2Q004</accession>
<proteinExistence type="predicted"/>
<dbReference type="InterPro" id="IPR029058">
    <property type="entry name" value="AB_hydrolase_fold"/>
</dbReference>
<dbReference type="Pfam" id="PF00561">
    <property type="entry name" value="Abhydrolase_1"/>
    <property type="match status" value="1"/>
</dbReference>
<sequence length="494" mass="56199">MTYAKGFAYPWSYAIALILNIFGMARPIIILKVPNFHAPAELRAHSTLYYVDCYGISSMKVWLLTLIEIEQSVLPVTTEKQCFGFQKEDLLEGRLKLMLCNRRAVAKKFLPNFNGCDASPRNYVMSLVPTFEDTGSALDNFKGVVGHKQAIRTDKTNIWRKRSQEAQGKLCAVSIGALHTEGDYTLTFLQVRKIHLESLHMGGFTNHQKDKSVKWPRIEHLRTPDKLGLPATRNYYITTDEGVTLGVWHVLPASLLNDSVNANDTFYEEALSHGEPVILYMHGNSGSRGSPHRVELYTLLRNMNYHVIAFDYRSYGDSSPVSPTEMGVVADGKYMFKWVQERTKTSPFYVWGHSLGTGVSSHALSLLAQEGKKADGLILESPFNNLRDELKEHPFSKLYNYLPWFEFFFVDPVGENQMLFETDKHLGIIKSPVLILHAEDDMVVPYQLGRRLYNTAIQIRPKDAGPIKFVTFEKRHKYGHKYICRSPDLPPAIL</sequence>
<dbReference type="GO" id="GO:0004622">
    <property type="term" value="F:phosphatidylcholine lysophospholipase activity"/>
    <property type="evidence" value="ECO:0007669"/>
    <property type="project" value="TreeGrafter"/>
</dbReference>
<comment type="caution">
    <text evidence="3">The sequence shown here is derived from an EMBL/GenBank/DDBJ whole genome shotgun (WGS) entry which is preliminary data.</text>
</comment>
<protein>
    <recommendedName>
        <fullName evidence="2">AB hydrolase-1 domain-containing protein</fullName>
    </recommendedName>
</protein>
<reference evidence="4" key="1">
    <citation type="submission" date="2020-01" db="EMBL/GenBank/DDBJ databases">
        <title>Draft genome sequence of the Termite Coptotermes fromosanus.</title>
        <authorList>
            <person name="Itakura S."/>
            <person name="Yosikawa Y."/>
            <person name="Umezawa K."/>
        </authorList>
    </citation>
    <scope>NUCLEOTIDE SEQUENCE [LARGE SCALE GENOMIC DNA]</scope>
</reference>
<organism evidence="3 4">
    <name type="scientific">Coptotermes formosanus</name>
    <name type="common">Formosan subterranean termite</name>
    <dbReference type="NCBI Taxonomy" id="36987"/>
    <lineage>
        <taxon>Eukaryota</taxon>
        <taxon>Metazoa</taxon>
        <taxon>Ecdysozoa</taxon>
        <taxon>Arthropoda</taxon>
        <taxon>Hexapoda</taxon>
        <taxon>Insecta</taxon>
        <taxon>Pterygota</taxon>
        <taxon>Neoptera</taxon>
        <taxon>Polyneoptera</taxon>
        <taxon>Dictyoptera</taxon>
        <taxon>Blattodea</taxon>
        <taxon>Blattoidea</taxon>
        <taxon>Termitoidae</taxon>
        <taxon>Rhinotermitidae</taxon>
        <taxon>Coptotermes</taxon>
    </lineage>
</organism>
<evidence type="ECO:0000313" key="4">
    <source>
        <dbReference type="Proteomes" id="UP000502823"/>
    </source>
</evidence>
<gene>
    <name evidence="3" type="ORF">Cfor_02396</name>
</gene>
<dbReference type="GO" id="GO:0047372">
    <property type="term" value="F:monoacylglycerol lipase activity"/>
    <property type="evidence" value="ECO:0007669"/>
    <property type="project" value="TreeGrafter"/>
</dbReference>
<keyword evidence="4" id="KW-1185">Reference proteome</keyword>
<dbReference type="AlphaFoldDB" id="A0A6L2Q004"/>
<keyword evidence="1" id="KW-0812">Transmembrane</keyword>
<dbReference type="GO" id="GO:0005789">
    <property type="term" value="C:endoplasmic reticulum membrane"/>
    <property type="evidence" value="ECO:0007669"/>
    <property type="project" value="TreeGrafter"/>
</dbReference>
<dbReference type="GO" id="GO:0052651">
    <property type="term" value="P:monoacylglycerol catabolic process"/>
    <property type="evidence" value="ECO:0007669"/>
    <property type="project" value="TreeGrafter"/>
</dbReference>
<dbReference type="SUPFAM" id="SSF53474">
    <property type="entry name" value="alpha/beta-Hydrolases"/>
    <property type="match status" value="1"/>
</dbReference>
<dbReference type="GO" id="GO:0006660">
    <property type="term" value="P:phosphatidylserine catabolic process"/>
    <property type="evidence" value="ECO:0007669"/>
    <property type="project" value="TreeGrafter"/>
</dbReference>
<dbReference type="Proteomes" id="UP000502823">
    <property type="component" value="Unassembled WGS sequence"/>
</dbReference>
<dbReference type="InParanoid" id="A0A6L2Q004"/>
<dbReference type="PANTHER" id="PTHR12277">
    <property type="entry name" value="ALPHA/BETA HYDROLASE DOMAIN-CONTAINING PROTEIN"/>
    <property type="match status" value="1"/>
</dbReference>
<keyword evidence="1" id="KW-1133">Transmembrane helix</keyword>